<dbReference type="RefSeq" id="WP_240046366.1">
    <property type="nucleotide sequence ID" value="NZ_CP040366.1"/>
</dbReference>
<comment type="function">
    <text evidence="1">SASP are bound to spore DNA. They are double-stranded DNA-binding proteins that cause DNA to change to an a-like conformation. They protect the DNA backbone from chemical and enzymatic cleavage and are thus involved in dormant spore's high resistance to UV light.</text>
</comment>
<protein>
    <submittedName>
        <fullName evidence="2">Small, acid-soluble spore protein, alpha/beta type</fullName>
    </submittedName>
</protein>
<accession>A0ABU4J7P0</accession>
<comment type="caution">
    <text evidence="2">The sequence shown here is derived from an EMBL/GenBank/DDBJ whole genome shotgun (WGS) entry which is preliminary data.</text>
</comment>
<dbReference type="Gene3D" id="6.10.10.80">
    <property type="entry name" value="Small, acid-soluble spore protein, alpha/beta type-like"/>
    <property type="match status" value="1"/>
</dbReference>
<dbReference type="EMBL" id="JAWUZT010000037">
    <property type="protein sequence ID" value="MDW8517026.1"/>
    <property type="molecule type" value="Genomic_DNA"/>
</dbReference>
<dbReference type="PANTHER" id="PTHR36107:SF1">
    <property type="entry name" value="SMALL, ACID-SOLUBLE SPORE PROTEIN A"/>
    <property type="match status" value="1"/>
</dbReference>
<keyword evidence="3" id="KW-1185">Reference proteome</keyword>
<dbReference type="PANTHER" id="PTHR36107">
    <property type="entry name" value="SMALL, ACID-SOLUBLE SPORE PROTEIN A"/>
    <property type="match status" value="1"/>
</dbReference>
<reference evidence="3" key="1">
    <citation type="submission" date="2023-07" db="EMBL/GenBank/DDBJ databases">
        <title>Draft genomic sequences of Priestia flexa CCM isolated from the soil of an abandoned mine contaminated by free cyanide in the high Andean zone of Tacna, Peru.</title>
        <authorList>
            <person name="Caceda Quiroz C.J."/>
            <person name="Maraza Chooque G.J."/>
            <person name="Fora Quispe G.L."/>
            <person name="Carpio Mamani M."/>
        </authorList>
    </citation>
    <scope>NUCLEOTIDE SEQUENCE [LARGE SCALE GENOMIC DNA]</scope>
    <source>
        <strain evidence="3">CCM</strain>
    </source>
</reference>
<gene>
    <name evidence="2" type="ORF">RIB56_12880</name>
</gene>
<dbReference type="InterPro" id="IPR038300">
    <property type="entry name" value="SASP_sf_alpha/beta"/>
</dbReference>
<evidence type="ECO:0000313" key="3">
    <source>
        <dbReference type="Proteomes" id="UP001284771"/>
    </source>
</evidence>
<dbReference type="Proteomes" id="UP001284771">
    <property type="component" value="Unassembled WGS sequence"/>
</dbReference>
<dbReference type="InterPro" id="IPR001448">
    <property type="entry name" value="SASP_alpha/beta-type"/>
</dbReference>
<name>A0ABU4J7P0_9BACI</name>
<sequence>MNQMKYEIPREFGADTTTCKNGLVGGEITKCLVQLAEQCLGEGRF</sequence>
<evidence type="ECO:0000313" key="2">
    <source>
        <dbReference type="EMBL" id="MDW8517026.1"/>
    </source>
</evidence>
<dbReference type="InterPro" id="IPR050847">
    <property type="entry name" value="SASP_DNA-binding"/>
</dbReference>
<organism evidence="2 3">
    <name type="scientific">Priestia flexa</name>
    <dbReference type="NCBI Taxonomy" id="86664"/>
    <lineage>
        <taxon>Bacteria</taxon>
        <taxon>Bacillati</taxon>
        <taxon>Bacillota</taxon>
        <taxon>Bacilli</taxon>
        <taxon>Bacillales</taxon>
        <taxon>Bacillaceae</taxon>
        <taxon>Priestia</taxon>
    </lineage>
</organism>
<evidence type="ECO:0000256" key="1">
    <source>
        <dbReference type="ARBA" id="ARBA00003863"/>
    </source>
</evidence>
<proteinExistence type="predicted"/>
<dbReference type="Pfam" id="PF00269">
    <property type="entry name" value="SASP"/>
    <property type="match status" value="1"/>
</dbReference>